<feature type="transmembrane region" description="Helical" evidence="11">
    <location>
        <begin position="366"/>
        <end position="386"/>
    </location>
</feature>
<dbReference type="EC" id="3.4.24.-" evidence="11"/>
<dbReference type="PROSITE" id="PS50106">
    <property type="entry name" value="PDZ"/>
    <property type="match status" value="1"/>
</dbReference>
<evidence type="ECO:0000256" key="4">
    <source>
        <dbReference type="ARBA" id="ARBA00022670"/>
    </source>
</evidence>
<dbReference type="AlphaFoldDB" id="A0A1W1YCL6"/>
<keyword evidence="4 13" id="KW-0645">Protease</keyword>
<gene>
    <name evidence="13" type="ORF">SAMN06296427_101228</name>
</gene>
<dbReference type="GO" id="GO:0046872">
    <property type="term" value="F:metal ion binding"/>
    <property type="evidence" value="ECO:0007669"/>
    <property type="project" value="UniProtKB-KW"/>
</dbReference>
<evidence type="ECO:0000256" key="1">
    <source>
        <dbReference type="ARBA" id="ARBA00001947"/>
    </source>
</evidence>
<evidence type="ECO:0000256" key="6">
    <source>
        <dbReference type="ARBA" id="ARBA00022801"/>
    </source>
</evidence>
<dbReference type="InterPro" id="IPR008915">
    <property type="entry name" value="Peptidase_M50"/>
</dbReference>
<keyword evidence="9 11" id="KW-0482">Metalloprotease</keyword>
<evidence type="ECO:0000256" key="2">
    <source>
        <dbReference type="ARBA" id="ARBA00004141"/>
    </source>
</evidence>
<dbReference type="Gene3D" id="2.30.42.10">
    <property type="match status" value="1"/>
</dbReference>
<dbReference type="PANTHER" id="PTHR42837:SF2">
    <property type="entry name" value="MEMBRANE METALLOPROTEASE ARASP2, CHLOROPLASTIC-RELATED"/>
    <property type="match status" value="1"/>
</dbReference>
<keyword evidence="8 11" id="KW-1133">Transmembrane helix</keyword>
<dbReference type="GO" id="GO:0004222">
    <property type="term" value="F:metalloendopeptidase activity"/>
    <property type="evidence" value="ECO:0007669"/>
    <property type="project" value="InterPro"/>
</dbReference>
<dbReference type="SMART" id="SM00228">
    <property type="entry name" value="PDZ"/>
    <property type="match status" value="2"/>
</dbReference>
<keyword evidence="7 11" id="KW-0862">Zinc</keyword>
<feature type="domain" description="PDZ" evidence="12">
    <location>
        <begin position="219"/>
        <end position="277"/>
    </location>
</feature>
<proteinExistence type="inferred from homology"/>
<dbReference type="SUPFAM" id="SSF50156">
    <property type="entry name" value="PDZ domain-like"/>
    <property type="match status" value="2"/>
</dbReference>
<evidence type="ECO:0000256" key="11">
    <source>
        <dbReference type="RuleBase" id="RU362031"/>
    </source>
</evidence>
<dbReference type="GO" id="GO:0016020">
    <property type="term" value="C:membrane"/>
    <property type="evidence" value="ECO:0007669"/>
    <property type="project" value="UniProtKB-SubCell"/>
</dbReference>
<comment type="subcellular location">
    <subcellularLocation>
        <location evidence="2">Membrane</location>
        <topology evidence="2">Multi-pass membrane protein</topology>
    </subcellularLocation>
</comment>
<sequence>MDILIRLGQFILMISLLVTLHELGHFIPAKLFKTKVEKFYLFFDPWFSLFKVKLGETVYGIGWLPMGGYVKIAGMIDESMDKEQMKLPPQPWEFRSKPAWQRLVIMLGGVTVNVLLAWTILTFMFTINGQKYQSVTKIQENGLMFSEVGKEIGFQDGDKIISVDGKPQEQFNRLLLDIMLSDEILVDRKGKQIKLHIQDEQIKKIISTGGRESFIFSRISGVTVDSVATASAQKAGLTKGDKIVSVNGIAINYFDELAPQLQLLKGDTVSLQVNRNNSIADLRIHVSDSATLGFRPVNQVKDDFTVYNKHDFFSAVPLAIKESFIGLGYNIKQFKILIKPKTEAYKQASGPLGIARKLPKEWDWNFFWSFSAMFSMWLAFLNVLPIPGLDGGHALITIGEMITGRKLGEKSMGIIQTIGMIILLSIMALIFGKDIYDLIIDKFAF</sequence>
<feature type="transmembrane region" description="Helical" evidence="11">
    <location>
        <begin position="413"/>
        <end position="432"/>
    </location>
</feature>
<accession>A0A1W1YCL6</accession>
<evidence type="ECO:0000256" key="7">
    <source>
        <dbReference type="ARBA" id="ARBA00022833"/>
    </source>
</evidence>
<feature type="transmembrane region" description="Helical" evidence="11">
    <location>
        <begin position="103"/>
        <end position="127"/>
    </location>
</feature>
<dbReference type="CDD" id="cd06163">
    <property type="entry name" value="S2P-M50_PDZ_RseP-like"/>
    <property type="match status" value="1"/>
</dbReference>
<evidence type="ECO:0000256" key="10">
    <source>
        <dbReference type="ARBA" id="ARBA00023136"/>
    </source>
</evidence>
<dbReference type="PANTHER" id="PTHR42837">
    <property type="entry name" value="REGULATOR OF SIGMA-E PROTEASE RSEP"/>
    <property type="match status" value="1"/>
</dbReference>
<dbReference type="EMBL" id="FWXS01000001">
    <property type="protein sequence ID" value="SMC33561.1"/>
    <property type="molecule type" value="Genomic_DNA"/>
</dbReference>
<reference evidence="13 14" key="1">
    <citation type="submission" date="2017-04" db="EMBL/GenBank/DDBJ databases">
        <authorList>
            <person name="Afonso C.L."/>
            <person name="Miller P.J."/>
            <person name="Scott M.A."/>
            <person name="Spackman E."/>
            <person name="Goraichik I."/>
            <person name="Dimitrov K.M."/>
            <person name="Suarez D.L."/>
            <person name="Swayne D.E."/>
        </authorList>
    </citation>
    <scope>NUCLEOTIDE SEQUENCE [LARGE SCALE GENOMIC DNA]</scope>
    <source>
        <strain evidence="13 14">CGMCC 1.12708</strain>
    </source>
</reference>
<dbReference type="InterPro" id="IPR001478">
    <property type="entry name" value="PDZ"/>
</dbReference>
<dbReference type="OrthoDB" id="9782003at2"/>
<comment type="cofactor">
    <cofactor evidence="1 11">
        <name>Zn(2+)</name>
        <dbReference type="ChEBI" id="CHEBI:29105"/>
    </cofactor>
</comment>
<keyword evidence="11" id="KW-0479">Metal-binding</keyword>
<keyword evidence="14" id="KW-1185">Reference proteome</keyword>
<name>A0A1W1YCL6_9FLAO</name>
<evidence type="ECO:0000256" key="8">
    <source>
        <dbReference type="ARBA" id="ARBA00022989"/>
    </source>
</evidence>
<comment type="similarity">
    <text evidence="3 11">Belongs to the peptidase M50B family.</text>
</comment>
<dbReference type="NCBIfam" id="TIGR00054">
    <property type="entry name" value="RIP metalloprotease RseP"/>
    <property type="match status" value="1"/>
</dbReference>
<keyword evidence="5 11" id="KW-0812">Transmembrane</keyword>
<dbReference type="GO" id="GO:0006508">
    <property type="term" value="P:proteolysis"/>
    <property type="evidence" value="ECO:0007669"/>
    <property type="project" value="UniProtKB-KW"/>
</dbReference>
<keyword evidence="10 11" id="KW-0472">Membrane</keyword>
<evidence type="ECO:0000256" key="5">
    <source>
        <dbReference type="ARBA" id="ARBA00022692"/>
    </source>
</evidence>
<evidence type="ECO:0000256" key="3">
    <source>
        <dbReference type="ARBA" id="ARBA00007931"/>
    </source>
</evidence>
<organism evidence="13 14">
    <name type="scientific">Moheibacter sediminis</name>
    <dbReference type="NCBI Taxonomy" id="1434700"/>
    <lineage>
        <taxon>Bacteria</taxon>
        <taxon>Pseudomonadati</taxon>
        <taxon>Bacteroidota</taxon>
        <taxon>Flavobacteriia</taxon>
        <taxon>Flavobacteriales</taxon>
        <taxon>Weeksellaceae</taxon>
        <taxon>Moheibacter</taxon>
    </lineage>
</organism>
<dbReference type="Pfam" id="PF02163">
    <property type="entry name" value="Peptidase_M50"/>
    <property type="match status" value="1"/>
</dbReference>
<dbReference type="InterPro" id="IPR036034">
    <property type="entry name" value="PDZ_sf"/>
</dbReference>
<dbReference type="InterPro" id="IPR004387">
    <property type="entry name" value="Pept_M50_Zn"/>
</dbReference>
<evidence type="ECO:0000259" key="12">
    <source>
        <dbReference type="PROSITE" id="PS50106"/>
    </source>
</evidence>
<dbReference type="RefSeq" id="WP_084015442.1">
    <property type="nucleotide sequence ID" value="NZ_FWXS01000001.1"/>
</dbReference>
<keyword evidence="6 11" id="KW-0378">Hydrolase</keyword>
<evidence type="ECO:0000256" key="9">
    <source>
        <dbReference type="ARBA" id="ARBA00023049"/>
    </source>
</evidence>
<dbReference type="Proteomes" id="UP000192393">
    <property type="component" value="Unassembled WGS sequence"/>
</dbReference>
<dbReference type="STRING" id="1434700.SAMN06296427_101228"/>
<protein>
    <recommendedName>
        <fullName evidence="11">Zinc metalloprotease</fullName>
        <ecNumber evidence="11">3.4.24.-</ecNumber>
    </recommendedName>
</protein>
<feature type="transmembrane region" description="Helical" evidence="11">
    <location>
        <begin position="7"/>
        <end position="27"/>
    </location>
</feature>
<evidence type="ECO:0000313" key="14">
    <source>
        <dbReference type="Proteomes" id="UP000192393"/>
    </source>
</evidence>
<evidence type="ECO:0000313" key="13">
    <source>
        <dbReference type="EMBL" id="SMC33561.1"/>
    </source>
</evidence>